<dbReference type="InterPro" id="IPR014284">
    <property type="entry name" value="RNA_pol_sigma-70_dom"/>
</dbReference>
<dbReference type="InterPro" id="IPR007627">
    <property type="entry name" value="RNA_pol_sigma70_r2"/>
</dbReference>
<evidence type="ECO:0000259" key="6">
    <source>
        <dbReference type="Pfam" id="PF08281"/>
    </source>
</evidence>
<dbReference type="OrthoDB" id="4184921at2"/>
<comment type="similarity">
    <text evidence="1">Belongs to the sigma-70 factor family. ECF subfamily.</text>
</comment>
<evidence type="ECO:0000256" key="2">
    <source>
        <dbReference type="ARBA" id="ARBA00023015"/>
    </source>
</evidence>
<evidence type="ECO:0000256" key="4">
    <source>
        <dbReference type="ARBA" id="ARBA00023163"/>
    </source>
</evidence>
<organism evidence="7 8">
    <name type="scientific">Nonomuraea pusilla</name>
    <dbReference type="NCBI Taxonomy" id="46177"/>
    <lineage>
        <taxon>Bacteria</taxon>
        <taxon>Bacillati</taxon>
        <taxon>Actinomycetota</taxon>
        <taxon>Actinomycetes</taxon>
        <taxon>Streptosporangiales</taxon>
        <taxon>Streptosporangiaceae</taxon>
        <taxon>Nonomuraea</taxon>
    </lineage>
</organism>
<dbReference type="InterPro" id="IPR036388">
    <property type="entry name" value="WH-like_DNA-bd_sf"/>
</dbReference>
<evidence type="ECO:0000313" key="8">
    <source>
        <dbReference type="Proteomes" id="UP000198953"/>
    </source>
</evidence>
<keyword evidence="4" id="KW-0804">Transcription</keyword>
<dbReference type="STRING" id="46177.SAMN05660976_02406"/>
<name>A0A1H7Q409_9ACTN</name>
<feature type="domain" description="RNA polymerase sigma factor 70 region 4 type 2" evidence="6">
    <location>
        <begin position="108"/>
        <end position="158"/>
    </location>
</feature>
<sequence length="184" mass="20720">MSHHDRKQRFEVIYVANYADILAYVRRRTDSHEDAADALAETFATAWRRLDDIAEGRDARLWLFGVARRVLANGRRAESRRSDLVERLGHQLAVWAEHTEAGESRAGVQEAFARLSPGDREILALAGWEGLRPDEIATVLGCSRANTRLRLHRARKRLARHLDAAGVDMARIGLRAVAMTKGVM</sequence>
<dbReference type="PANTHER" id="PTHR43133">
    <property type="entry name" value="RNA POLYMERASE ECF-TYPE SIGMA FACTO"/>
    <property type="match status" value="1"/>
</dbReference>
<evidence type="ECO:0000256" key="3">
    <source>
        <dbReference type="ARBA" id="ARBA00023082"/>
    </source>
</evidence>
<dbReference type="GO" id="GO:0006352">
    <property type="term" value="P:DNA-templated transcription initiation"/>
    <property type="evidence" value="ECO:0007669"/>
    <property type="project" value="InterPro"/>
</dbReference>
<evidence type="ECO:0000259" key="5">
    <source>
        <dbReference type="Pfam" id="PF04542"/>
    </source>
</evidence>
<dbReference type="Pfam" id="PF04542">
    <property type="entry name" value="Sigma70_r2"/>
    <property type="match status" value="1"/>
</dbReference>
<dbReference type="EMBL" id="FOBF01000005">
    <property type="protein sequence ID" value="SEL42569.1"/>
    <property type="molecule type" value="Genomic_DNA"/>
</dbReference>
<dbReference type="SUPFAM" id="SSF88946">
    <property type="entry name" value="Sigma2 domain of RNA polymerase sigma factors"/>
    <property type="match status" value="1"/>
</dbReference>
<dbReference type="InterPro" id="IPR013325">
    <property type="entry name" value="RNA_pol_sigma_r2"/>
</dbReference>
<dbReference type="PANTHER" id="PTHR43133:SF25">
    <property type="entry name" value="RNA POLYMERASE SIGMA FACTOR RFAY-RELATED"/>
    <property type="match status" value="1"/>
</dbReference>
<accession>A0A1H7Q409</accession>
<dbReference type="InterPro" id="IPR039425">
    <property type="entry name" value="RNA_pol_sigma-70-like"/>
</dbReference>
<proteinExistence type="inferred from homology"/>
<dbReference type="CDD" id="cd06171">
    <property type="entry name" value="Sigma70_r4"/>
    <property type="match status" value="1"/>
</dbReference>
<gene>
    <name evidence="7" type="ORF">SAMN05660976_02406</name>
</gene>
<dbReference type="GO" id="GO:0016987">
    <property type="term" value="F:sigma factor activity"/>
    <property type="evidence" value="ECO:0007669"/>
    <property type="project" value="UniProtKB-KW"/>
</dbReference>
<keyword evidence="3" id="KW-0731">Sigma factor</keyword>
<feature type="domain" description="RNA polymerase sigma-70 region 2" evidence="5">
    <location>
        <begin position="14"/>
        <end position="81"/>
    </location>
</feature>
<dbReference type="InterPro" id="IPR013324">
    <property type="entry name" value="RNA_pol_sigma_r3/r4-like"/>
</dbReference>
<dbReference type="Gene3D" id="1.10.10.10">
    <property type="entry name" value="Winged helix-like DNA-binding domain superfamily/Winged helix DNA-binding domain"/>
    <property type="match status" value="1"/>
</dbReference>
<dbReference type="Gene3D" id="1.10.1740.10">
    <property type="match status" value="1"/>
</dbReference>
<dbReference type="GO" id="GO:0003677">
    <property type="term" value="F:DNA binding"/>
    <property type="evidence" value="ECO:0007669"/>
    <property type="project" value="InterPro"/>
</dbReference>
<protein>
    <submittedName>
        <fullName evidence="7">RNA polymerase sigma-70 factor, ECF subfamily</fullName>
    </submittedName>
</protein>
<dbReference type="SUPFAM" id="SSF88659">
    <property type="entry name" value="Sigma3 and sigma4 domains of RNA polymerase sigma factors"/>
    <property type="match status" value="1"/>
</dbReference>
<dbReference type="InterPro" id="IPR013249">
    <property type="entry name" value="RNA_pol_sigma70_r4_t2"/>
</dbReference>
<reference evidence="7 8" key="1">
    <citation type="submission" date="2016-10" db="EMBL/GenBank/DDBJ databases">
        <authorList>
            <person name="de Groot N.N."/>
        </authorList>
    </citation>
    <scope>NUCLEOTIDE SEQUENCE [LARGE SCALE GENOMIC DNA]</scope>
    <source>
        <strain evidence="7 8">DSM 43357</strain>
    </source>
</reference>
<keyword evidence="8" id="KW-1185">Reference proteome</keyword>
<evidence type="ECO:0000256" key="1">
    <source>
        <dbReference type="ARBA" id="ARBA00010641"/>
    </source>
</evidence>
<dbReference type="NCBIfam" id="TIGR02937">
    <property type="entry name" value="sigma70-ECF"/>
    <property type="match status" value="1"/>
</dbReference>
<dbReference type="AlphaFoldDB" id="A0A1H7Q409"/>
<evidence type="ECO:0000313" key="7">
    <source>
        <dbReference type="EMBL" id="SEL42569.1"/>
    </source>
</evidence>
<dbReference type="RefSeq" id="WP_055504351.1">
    <property type="nucleotide sequence ID" value="NZ_BBZG01000002.1"/>
</dbReference>
<keyword evidence="2" id="KW-0805">Transcription regulation</keyword>
<dbReference type="Pfam" id="PF08281">
    <property type="entry name" value="Sigma70_r4_2"/>
    <property type="match status" value="1"/>
</dbReference>
<dbReference type="Proteomes" id="UP000198953">
    <property type="component" value="Unassembled WGS sequence"/>
</dbReference>